<accession>A0A6L9XUM7</accession>
<dbReference type="InterPro" id="IPR004360">
    <property type="entry name" value="Glyas_Fos-R_dOase_dom"/>
</dbReference>
<dbReference type="InterPro" id="IPR029068">
    <property type="entry name" value="Glyas_Bleomycin-R_OHBP_Dase"/>
</dbReference>
<dbReference type="Pfam" id="PF00903">
    <property type="entry name" value="Glyoxalase"/>
    <property type="match status" value="1"/>
</dbReference>
<comment type="caution">
    <text evidence="2">The sequence shown here is derived from an EMBL/GenBank/DDBJ whole genome shotgun (WGS) entry which is preliminary data.</text>
</comment>
<dbReference type="Proteomes" id="UP000474967">
    <property type="component" value="Unassembled WGS sequence"/>
</dbReference>
<protein>
    <submittedName>
        <fullName evidence="2">VOC family protein</fullName>
    </submittedName>
</protein>
<keyword evidence="3" id="KW-1185">Reference proteome</keyword>
<reference evidence="2 3" key="1">
    <citation type="journal article" date="2014" name="J. Microbiol.">
        <title>Diaminobutyricibacter tongyongensis gen. nov., sp. nov. and Homoserinibacter gongjuensis gen. nov., sp. nov. belong to the family Microbacteriaceae.</title>
        <authorList>
            <person name="Kim S.J."/>
            <person name="Ahn J.H."/>
            <person name="Weon H.Y."/>
            <person name="Hamada M."/>
            <person name="Suzuki K."/>
            <person name="Kwon S.W."/>
        </authorList>
    </citation>
    <scope>NUCLEOTIDE SEQUENCE [LARGE SCALE GENOMIC DNA]</scope>
    <source>
        <strain evidence="2 3">NBRC 108724</strain>
    </source>
</reference>
<dbReference type="RefSeq" id="WP_163288199.1">
    <property type="nucleotide sequence ID" value="NZ_JAAGWY010000001.1"/>
</dbReference>
<sequence length="123" mass="13777">MLTEAHAVLPASDLKRAQEFYHNSLEFDPAEEEEGNLIYRLSSGTGFEIYETSNAGTAQNTQMCFLTDSFETDMAWMRDHGITFEDYDFPGLKTENGVATIGDTHAAWFRDSEGNYICLTEAG</sequence>
<dbReference type="EMBL" id="JAAGWY010000001">
    <property type="protein sequence ID" value="NEN05092.1"/>
    <property type="molecule type" value="Genomic_DNA"/>
</dbReference>
<organism evidence="2 3">
    <name type="scientific">Leifsonia tongyongensis</name>
    <dbReference type="NCBI Taxonomy" id="1268043"/>
    <lineage>
        <taxon>Bacteria</taxon>
        <taxon>Bacillati</taxon>
        <taxon>Actinomycetota</taxon>
        <taxon>Actinomycetes</taxon>
        <taxon>Micrococcales</taxon>
        <taxon>Microbacteriaceae</taxon>
        <taxon>Leifsonia</taxon>
    </lineage>
</organism>
<evidence type="ECO:0000313" key="3">
    <source>
        <dbReference type="Proteomes" id="UP000474967"/>
    </source>
</evidence>
<dbReference type="Gene3D" id="3.10.180.10">
    <property type="entry name" value="2,3-Dihydroxybiphenyl 1,2-Dioxygenase, domain 1"/>
    <property type="match status" value="1"/>
</dbReference>
<dbReference type="AlphaFoldDB" id="A0A6L9XUM7"/>
<dbReference type="PROSITE" id="PS51819">
    <property type="entry name" value="VOC"/>
    <property type="match status" value="1"/>
</dbReference>
<name>A0A6L9XUM7_9MICO</name>
<dbReference type="SUPFAM" id="SSF54593">
    <property type="entry name" value="Glyoxalase/Bleomycin resistance protein/Dihydroxybiphenyl dioxygenase"/>
    <property type="match status" value="1"/>
</dbReference>
<proteinExistence type="predicted"/>
<feature type="domain" description="VOC" evidence="1">
    <location>
        <begin position="3"/>
        <end position="122"/>
    </location>
</feature>
<evidence type="ECO:0000259" key="1">
    <source>
        <dbReference type="PROSITE" id="PS51819"/>
    </source>
</evidence>
<evidence type="ECO:0000313" key="2">
    <source>
        <dbReference type="EMBL" id="NEN05092.1"/>
    </source>
</evidence>
<gene>
    <name evidence="2" type="ORF">G3T36_04325</name>
</gene>
<dbReference type="CDD" id="cd06587">
    <property type="entry name" value="VOC"/>
    <property type="match status" value="1"/>
</dbReference>
<dbReference type="InterPro" id="IPR037523">
    <property type="entry name" value="VOC_core"/>
</dbReference>